<reference evidence="3" key="1">
    <citation type="submission" date="2021-09" db="EMBL/GenBank/DDBJ databases">
        <authorList>
            <consortium name="AG Swart"/>
            <person name="Singh M."/>
            <person name="Singh A."/>
            <person name="Seah K."/>
            <person name="Emmerich C."/>
        </authorList>
    </citation>
    <scope>NUCLEOTIDE SEQUENCE</scope>
    <source>
        <strain evidence="3">ATCC30299</strain>
    </source>
</reference>
<feature type="compositionally biased region" description="Basic and acidic residues" evidence="2">
    <location>
        <begin position="510"/>
        <end position="523"/>
    </location>
</feature>
<accession>A0AAU9JSS1</accession>
<feature type="region of interest" description="Disordered" evidence="2">
    <location>
        <begin position="485"/>
        <end position="662"/>
    </location>
</feature>
<evidence type="ECO:0000256" key="2">
    <source>
        <dbReference type="SAM" id="MobiDB-lite"/>
    </source>
</evidence>
<comment type="caution">
    <text evidence="3">The sequence shown here is derived from an EMBL/GenBank/DDBJ whole genome shotgun (WGS) entry which is preliminary data.</text>
</comment>
<keyword evidence="1" id="KW-0175">Coiled coil</keyword>
<evidence type="ECO:0000313" key="3">
    <source>
        <dbReference type="EMBL" id="CAG9328600.1"/>
    </source>
</evidence>
<name>A0AAU9JSS1_9CILI</name>
<organism evidence="3 4">
    <name type="scientific">Blepharisma stoltei</name>
    <dbReference type="NCBI Taxonomy" id="1481888"/>
    <lineage>
        <taxon>Eukaryota</taxon>
        <taxon>Sar</taxon>
        <taxon>Alveolata</taxon>
        <taxon>Ciliophora</taxon>
        <taxon>Postciliodesmatophora</taxon>
        <taxon>Heterotrichea</taxon>
        <taxon>Heterotrichida</taxon>
        <taxon>Blepharismidae</taxon>
        <taxon>Blepharisma</taxon>
    </lineage>
</organism>
<sequence>MNKKRRTASYINPQLPPLTARTAESTRHKNSEFSLFSGIKEPINTSLDSSTAHKFFNFAEKKDEPTSVSLQISKFHLRSIHSSYDSANLESILSSSMQAMRDHSKWQISERLESYQMNHQKQAQVSYKSIEKELAHWNQCFDDIFPLIKEQSDEIANAISNIFGNIKEVFNDLRVLQRKNDVENNHKLLEFEKKRRSLEEEIKKIKLEKDEIEKIRRDEDKKIQSEIDEIYGDDDFLVFKQKAKRLLDLRPTGAAEILKEIYNEMNQDREIPKPKIFDGKILDPDDLETSLRLHFKLIQKTTAKRIIRLFDSKIETKSIEVQTTDPFIEQSSFEEAQKAAEKYSLLYQGLQVQEERLREELKMRGNTIEALENEKSQLLSDALKIKREGEMSVKEITNLKKENETIKKKLEENKTVIEGNAYKIALLENQLETQLTKIAKYTKETPKINEIGSNPSELSSIKFQDATPSSQNRGEINKSQFNAYQNASQNRDKNSLERPSRRLNSGSTINDREEEHGDLEEVKGISPSQSRATIQVEKRKNNRNLNNSINNQDGEQISSSRLTDRSIFSGSKSPRRNIDKSVPSSRNKESYASELKVQTKMPNRGIQNGFDSQNQTEGENDEFNDEGMQPAGSYKKTRKSKPQNMQEVEHENKNPGNSNLISSIGSLDSEAYHSRIGANGIEVFFVDRGLWTNDLKNENLISNSVGVQYDWEHPDEKVEEEAEPSNLYIFAYNPNNVFGLRGDVFFNKSTRVIQSQPRIPELQKSIMFQPSYHLDAKK</sequence>
<feature type="compositionally biased region" description="Basic and acidic residues" evidence="2">
    <location>
        <begin position="490"/>
        <end position="500"/>
    </location>
</feature>
<feature type="coiled-coil region" evidence="1">
    <location>
        <begin position="340"/>
        <end position="444"/>
    </location>
</feature>
<feature type="compositionally biased region" description="Polar residues" evidence="2">
    <location>
        <begin position="552"/>
        <end position="572"/>
    </location>
</feature>
<evidence type="ECO:0000313" key="4">
    <source>
        <dbReference type="Proteomes" id="UP001162131"/>
    </source>
</evidence>
<gene>
    <name evidence="3" type="ORF">BSTOLATCC_MIC46597</name>
</gene>
<keyword evidence="4" id="KW-1185">Reference proteome</keyword>
<proteinExistence type="predicted"/>
<dbReference type="EMBL" id="CAJZBQ010000046">
    <property type="protein sequence ID" value="CAG9328600.1"/>
    <property type="molecule type" value="Genomic_DNA"/>
</dbReference>
<feature type="compositionally biased region" description="Polar residues" evidence="2">
    <location>
        <begin position="605"/>
        <end position="617"/>
    </location>
</feature>
<protein>
    <submittedName>
        <fullName evidence="3">Uncharacterized protein</fullName>
    </submittedName>
</protein>
<dbReference type="AlphaFoldDB" id="A0AAU9JSS1"/>
<evidence type="ECO:0000256" key="1">
    <source>
        <dbReference type="SAM" id="Coils"/>
    </source>
</evidence>
<feature type="coiled-coil region" evidence="1">
    <location>
        <begin position="188"/>
        <end position="222"/>
    </location>
</feature>
<dbReference type="Proteomes" id="UP001162131">
    <property type="component" value="Unassembled WGS sequence"/>
</dbReference>